<evidence type="ECO:0000313" key="12">
    <source>
        <dbReference type="Proteomes" id="UP000285794"/>
    </source>
</evidence>
<dbReference type="RefSeq" id="WP_125029864.1">
    <property type="nucleotide sequence ID" value="NZ_JAPXVP010000004.1"/>
</dbReference>
<comment type="cofactor">
    <cofactor evidence="10">
        <name>Mg(2+)</name>
        <dbReference type="ChEBI" id="CHEBI:18420"/>
    </cofactor>
    <cofactor evidence="10">
        <name>Mn(2+)</name>
        <dbReference type="ChEBI" id="CHEBI:29035"/>
    </cofactor>
</comment>
<comment type="caution">
    <text evidence="11">The sequence shown here is derived from an EMBL/GenBank/DDBJ whole genome shotgun (WGS) entry which is preliminary data.</text>
</comment>
<dbReference type="InterPro" id="IPR019855">
    <property type="entry name" value="CRISPR-assoc_Cas1_NMENI"/>
</dbReference>
<dbReference type="Proteomes" id="UP000285794">
    <property type="component" value="Unassembled WGS sequence"/>
</dbReference>
<comment type="similarity">
    <text evidence="10">Belongs to the CRISPR-associated endonuclease Cas1 family.</text>
</comment>
<keyword evidence="4 10" id="KW-0378">Hydrolase</keyword>
<keyword evidence="12" id="KW-1185">Reference proteome</keyword>
<evidence type="ECO:0000256" key="4">
    <source>
        <dbReference type="ARBA" id="ARBA00022801"/>
    </source>
</evidence>
<feature type="binding site" evidence="10">
    <location>
        <position position="149"/>
    </location>
    <ligand>
        <name>Mn(2+)</name>
        <dbReference type="ChEBI" id="CHEBI:29035"/>
    </ligand>
</feature>
<keyword evidence="8 10" id="KW-0464">Manganese</keyword>
<dbReference type="GO" id="GO:0004520">
    <property type="term" value="F:DNA endonuclease activity"/>
    <property type="evidence" value="ECO:0007669"/>
    <property type="project" value="InterPro"/>
</dbReference>
<keyword evidence="1 10" id="KW-0540">Nuclease</keyword>
<dbReference type="Gene3D" id="3.100.10.20">
    <property type="entry name" value="CRISPR-associated endonuclease Cas1, N-terminal domain"/>
    <property type="match status" value="1"/>
</dbReference>
<keyword evidence="5 10" id="KW-0460">Magnesium</keyword>
<proteinExistence type="inferred from homology"/>
<evidence type="ECO:0000256" key="2">
    <source>
        <dbReference type="ARBA" id="ARBA00022723"/>
    </source>
</evidence>
<dbReference type="EC" id="3.1.-.-" evidence="10"/>
<dbReference type="GO" id="GO:0043571">
    <property type="term" value="P:maintenance of CRISPR repeat elements"/>
    <property type="evidence" value="ECO:0007669"/>
    <property type="project" value="UniProtKB-UniRule"/>
</dbReference>
<reference evidence="11 12" key="1">
    <citation type="submission" date="2018-07" db="EMBL/GenBank/DDBJ databases">
        <title>Draft genome sequence of Ancylomarina sp. M1P.</title>
        <authorList>
            <person name="Yadav S."/>
            <person name="Villanueva L."/>
            <person name="Damste J.S.S."/>
        </authorList>
    </citation>
    <scope>NUCLEOTIDE SEQUENCE [LARGE SCALE GENOMIC DNA]</scope>
    <source>
        <strain evidence="11 12">M1P</strain>
    </source>
</reference>
<protein>
    <recommendedName>
        <fullName evidence="10">CRISPR-associated endonuclease Cas1</fullName>
        <ecNumber evidence="10">3.1.-.-</ecNumber>
    </recommendedName>
</protein>
<dbReference type="PANTHER" id="PTHR34353">
    <property type="entry name" value="CRISPR-ASSOCIATED ENDONUCLEASE CAS1 1"/>
    <property type="match status" value="1"/>
</dbReference>
<accession>A0A425Y428</accession>
<dbReference type="OrthoDB" id="9803119at2"/>
<dbReference type="GO" id="GO:0046872">
    <property type="term" value="F:metal ion binding"/>
    <property type="evidence" value="ECO:0007669"/>
    <property type="project" value="UniProtKB-UniRule"/>
</dbReference>
<keyword evidence="2 10" id="KW-0479">Metal-binding</keyword>
<evidence type="ECO:0000256" key="8">
    <source>
        <dbReference type="ARBA" id="ARBA00023211"/>
    </source>
</evidence>
<evidence type="ECO:0000256" key="5">
    <source>
        <dbReference type="ARBA" id="ARBA00022842"/>
    </source>
</evidence>
<dbReference type="AlphaFoldDB" id="A0A425Y428"/>
<sequence length="308" mass="34870">MIKRTLYFGNPAYLRRQDGQLKVLLPKEKTELASIPIEDIGVMVLDHPQVTLSQALLSYLISSNVALISCNEKHHPVGLFLPLDGNSVQSERFKVQLDASEPLKKQLWAQTVGAKVENQARLLERFGLDAKRLHVLIPQIKSGDSENVEARAAKIYWGALFENHDFVRERFGDVPNPQLNYAYAIMRACVARALVSSGLLPTLGIFHRNKYNAYCLADDIMEPYRPYCDEVVMQMFYDGELEDDKLTKEQKAKILSVLTTDVVFTGKKSPLMVGISRTTSSLYECFAGERRKIVYPEFYDTVCTQSIP</sequence>
<feature type="binding site" evidence="10">
    <location>
        <position position="207"/>
    </location>
    <ligand>
        <name>Mn(2+)</name>
        <dbReference type="ChEBI" id="CHEBI:29035"/>
    </ligand>
</feature>
<dbReference type="InterPro" id="IPR050646">
    <property type="entry name" value="Cas1"/>
</dbReference>
<evidence type="ECO:0000256" key="1">
    <source>
        <dbReference type="ARBA" id="ARBA00022722"/>
    </source>
</evidence>
<evidence type="ECO:0000256" key="7">
    <source>
        <dbReference type="ARBA" id="ARBA00023125"/>
    </source>
</evidence>
<evidence type="ECO:0000256" key="9">
    <source>
        <dbReference type="ARBA" id="ARBA00038592"/>
    </source>
</evidence>
<feature type="binding site" evidence="10">
    <location>
        <position position="222"/>
    </location>
    <ligand>
        <name>Mn(2+)</name>
        <dbReference type="ChEBI" id="CHEBI:29035"/>
    </ligand>
</feature>
<comment type="function">
    <text evidence="10">CRISPR (clustered regularly interspaced short palindromic repeat), is an adaptive immune system that provides protection against mobile genetic elements (viruses, transposable elements and conjugative plasmids). CRISPR clusters contain spacers, sequences complementary to antecedent mobile elements, and target invading nucleic acids. CRISPR clusters are transcribed and processed into CRISPR RNA (crRNA). Acts as a dsDNA endonuclease. Involved in the integration of spacer DNA into the CRISPR cassette.</text>
</comment>
<evidence type="ECO:0000313" key="11">
    <source>
        <dbReference type="EMBL" id="RRG22866.1"/>
    </source>
</evidence>
<comment type="subunit">
    <text evidence="9 10">Homodimer, forms a heterotetramer with a Cas2 homodimer.</text>
</comment>
<dbReference type="GO" id="GO:0003677">
    <property type="term" value="F:DNA binding"/>
    <property type="evidence" value="ECO:0007669"/>
    <property type="project" value="UniProtKB-KW"/>
</dbReference>
<gene>
    <name evidence="10 11" type="primary">cas1</name>
    <name evidence="11" type="ORF">DWB61_05350</name>
</gene>
<dbReference type="EMBL" id="QQWG01000004">
    <property type="protein sequence ID" value="RRG22866.1"/>
    <property type="molecule type" value="Genomic_DNA"/>
</dbReference>
<dbReference type="GO" id="GO:0051607">
    <property type="term" value="P:defense response to virus"/>
    <property type="evidence" value="ECO:0007669"/>
    <property type="project" value="UniProtKB-UniRule"/>
</dbReference>
<keyword evidence="3 10" id="KW-0255">Endonuclease</keyword>
<dbReference type="Gene3D" id="1.20.120.920">
    <property type="entry name" value="CRISPR-associated endonuclease Cas1, C-terminal domain"/>
    <property type="match status" value="1"/>
</dbReference>
<dbReference type="GO" id="GO:0016787">
    <property type="term" value="F:hydrolase activity"/>
    <property type="evidence" value="ECO:0007669"/>
    <property type="project" value="UniProtKB-KW"/>
</dbReference>
<evidence type="ECO:0000256" key="6">
    <source>
        <dbReference type="ARBA" id="ARBA00023118"/>
    </source>
</evidence>
<dbReference type="InterPro" id="IPR002729">
    <property type="entry name" value="CRISPR-assoc_Cas1"/>
</dbReference>
<dbReference type="NCBIfam" id="TIGR03639">
    <property type="entry name" value="cas1_NMENI"/>
    <property type="match status" value="1"/>
</dbReference>
<dbReference type="InterPro" id="IPR042211">
    <property type="entry name" value="CRISPR-assoc_Cas1_N"/>
</dbReference>
<name>A0A425Y428_9BACT</name>
<dbReference type="InterPro" id="IPR042206">
    <property type="entry name" value="CRISPR-assoc_Cas1_C"/>
</dbReference>
<dbReference type="PANTHER" id="PTHR34353:SF2">
    <property type="entry name" value="CRISPR-ASSOCIATED ENDONUCLEASE CAS1 1"/>
    <property type="match status" value="1"/>
</dbReference>
<dbReference type="Pfam" id="PF01867">
    <property type="entry name" value="Cas_Cas1"/>
    <property type="match status" value="1"/>
</dbReference>
<dbReference type="NCBIfam" id="TIGR00287">
    <property type="entry name" value="cas1"/>
    <property type="match status" value="1"/>
</dbReference>
<organism evidence="11 12">
    <name type="scientific">Ancylomarina euxinus</name>
    <dbReference type="NCBI Taxonomy" id="2283627"/>
    <lineage>
        <taxon>Bacteria</taxon>
        <taxon>Pseudomonadati</taxon>
        <taxon>Bacteroidota</taxon>
        <taxon>Bacteroidia</taxon>
        <taxon>Marinilabiliales</taxon>
        <taxon>Marinifilaceae</taxon>
        <taxon>Ancylomarina</taxon>
    </lineage>
</organism>
<keyword evidence="6 10" id="KW-0051">Antiviral defense</keyword>
<keyword evidence="7 10" id="KW-0238">DNA-binding</keyword>
<evidence type="ECO:0000256" key="10">
    <source>
        <dbReference type="HAMAP-Rule" id="MF_01470"/>
    </source>
</evidence>
<evidence type="ECO:0000256" key="3">
    <source>
        <dbReference type="ARBA" id="ARBA00022759"/>
    </source>
</evidence>
<dbReference type="HAMAP" id="MF_01470">
    <property type="entry name" value="Cas1"/>
    <property type="match status" value="1"/>
</dbReference>